<reference evidence="9" key="1">
    <citation type="journal article" date="2023" name="PLoS Negl. Trop. Dis.">
        <title>A genome sequence for Biomphalaria pfeifferi, the major vector snail for the human-infecting parasite Schistosoma mansoni.</title>
        <authorList>
            <person name="Bu L."/>
            <person name="Lu L."/>
            <person name="Laidemitt M.R."/>
            <person name="Zhang S.M."/>
            <person name="Mutuku M."/>
            <person name="Mkoji G."/>
            <person name="Steinauer M."/>
            <person name="Loker E.S."/>
        </authorList>
    </citation>
    <scope>NUCLEOTIDE SEQUENCE</scope>
    <source>
        <strain evidence="9">KasaAsao</strain>
    </source>
</reference>
<dbReference type="EMBL" id="JASAOG010000125">
    <property type="protein sequence ID" value="KAK0049485.1"/>
    <property type="molecule type" value="Genomic_DNA"/>
</dbReference>
<dbReference type="Pfam" id="PF00001">
    <property type="entry name" value="7tm_1"/>
    <property type="match status" value="1"/>
</dbReference>
<evidence type="ECO:0000256" key="6">
    <source>
        <dbReference type="SAM" id="MobiDB-lite"/>
    </source>
</evidence>
<dbReference type="Gene3D" id="1.20.1070.10">
    <property type="entry name" value="Rhodopsin 7-helix transmembrane proteins"/>
    <property type="match status" value="2"/>
</dbReference>
<evidence type="ECO:0000256" key="7">
    <source>
        <dbReference type="SAM" id="Phobius"/>
    </source>
</evidence>
<evidence type="ECO:0000256" key="3">
    <source>
        <dbReference type="ARBA" id="ARBA00022989"/>
    </source>
</evidence>
<dbReference type="SUPFAM" id="SSF81321">
    <property type="entry name" value="Family A G protein-coupled receptor-like"/>
    <property type="match status" value="2"/>
</dbReference>
<feature type="transmembrane region" description="Helical" evidence="7">
    <location>
        <begin position="175"/>
        <end position="195"/>
    </location>
</feature>
<feature type="transmembrane region" description="Helical" evidence="7">
    <location>
        <begin position="737"/>
        <end position="761"/>
    </location>
</feature>
<evidence type="ECO:0000256" key="5">
    <source>
        <dbReference type="RuleBase" id="RU000688"/>
    </source>
</evidence>
<evidence type="ECO:0000256" key="2">
    <source>
        <dbReference type="ARBA" id="ARBA00022692"/>
    </source>
</evidence>
<evidence type="ECO:0000259" key="8">
    <source>
        <dbReference type="PROSITE" id="PS50262"/>
    </source>
</evidence>
<dbReference type="CDD" id="cd14978">
    <property type="entry name" value="7tmA_FMRFamide_R-like"/>
    <property type="match status" value="1"/>
</dbReference>
<keyword evidence="5" id="KW-0675">Receptor</keyword>
<sequence length="827" mass="92751">MSRADDASLPDDGPLFSIDLVDQDLEEYYQNTTQEHDMAEGAEHIQELLPEYVASRALWIYGSPLIVLIGTVGSILSLLVLCQKSMRTKTTMFYLASLAVSDLMCLYTGLARLWLEHAQNIYIRLTSEASCKLHTFIVYMSLDLSAWILVTVSVDRCLFITWPHRAKTWCTIRNARISVAAVACAVTLLNLHFLWTYQLDGDSVGHIYSNGGKKCYADTSSELTVRFIERVWPWIDLCFYCLFPFLFMLACDVIIIRQLFQSERVMASHKRRLFFRRKLTSTFKSSHLAKLRIGENARKTPGECSDVGVGFGANRSSLLSTSDTRSEETRLFHRSSSVSDTSLLKTSFQYSNTGSGHLAPVYVIDPTPLNEDAEDQIELFPERNLAVYKAISSAAVQTLLPTDVNQLTGNESIIQSEVHLTRCHDSSTSLVSLKSTSELGGKNNFNRKQSIQTLAPLTFPPENFCSDTTCKEVSQFAVSPSSVSTRFTFAADGVDVFPSADDGVTKKNPLCISHIRKNISNKVHPMKTGHLNDVCLYTHRGDSEIPEFKLDNWEETKIFSDRPFKAENIGDGPFKGETICNGPFQAETIDDRPFKEETIGDRPFKEETIGDGPFKGETICNGPFQAETIDDRPFKGESSGDGSFKKEIIGDKIPASIEKVNNRHSQRLSIESAYIPLTRTEGNESELSELSKHQRAKLSGNFSENSATSQISRKSHSLRSEGQQPSRRTTSSVSKTLLAVTITFWALNAPIVIFIIGYTYWSKVIDDRKHARLSLAWAVVNCLQYSNNSIHFFLYCLTAPRFRRELCKLLGFLTRSGRNIPKVKHNG</sequence>
<evidence type="ECO:0000256" key="4">
    <source>
        <dbReference type="ARBA" id="ARBA00023136"/>
    </source>
</evidence>
<keyword evidence="5" id="KW-0807">Transducer</keyword>
<evidence type="ECO:0000313" key="9">
    <source>
        <dbReference type="EMBL" id="KAK0049485.1"/>
    </source>
</evidence>
<proteinExistence type="inferred from homology"/>
<gene>
    <name evidence="9" type="ORF">Bpfe_021021</name>
</gene>
<dbReference type="InterPro" id="IPR000276">
    <property type="entry name" value="GPCR_Rhodpsn"/>
</dbReference>
<dbReference type="PANTHER" id="PTHR46641:SF25">
    <property type="entry name" value="CNMAMIDE RECEPTOR-RELATED"/>
    <property type="match status" value="1"/>
</dbReference>
<name>A0AAD8B9Z5_BIOPF</name>
<dbReference type="PRINTS" id="PR00237">
    <property type="entry name" value="GPCRRHODOPSN"/>
</dbReference>
<keyword evidence="4 7" id="KW-0472">Membrane</keyword>
<dbReference type="Proteomes" id="UP001233172">
    <property type="component" value="Unassembled WGS sequence"/>
</dbReference>
<feature type="region of interest" description="Disordered" evidence="6">
    <location>
        <begin position="699"/>
        <end position="730"/>
    </location>
</feature>
<dbReference type="PANTHER" id="PTHR46641">
    <property type="entry name" value="FMRFAMIDE RECEPTOR-RELATED"/>
    <property type="match status" value="1"/>
</dbReference>
<dbReference type="PROSITE" id="PS00237">
    <property type="entry name" value="G_PROTEIN_RECEP_F1_1"/>
    <property type="match status" value="1"/>
</dbReference>
<feature type="region of interest" description="Disordered" evidence="6">
    <location>
        <begin position="625"/>
        <end position="646"/>
    </location>
</feature>
<accession>A0AAD8B9Z5</accession>
<feature type="transmembrane region" description="Helical" evidence="7">
    <location>
        <begin position="231"/>
        <end position="256"/>
    </location>
</feature>
<comment type="caution">
    <text evidence="9">The sequence shown here is derived from an EMBL/GenBank/DDBJ whole genome shotgun (WGS) entry which is preliminary data.</text>
</comment>
<dbReference type="PROSITE" id="PS50262">
    <property type="entry name" value="G_PROTEIN_RECEP_F1_2"/>
    <property type="match status" value="1"/>
</dbReference>
<keyword evidence="3 7" id="KW-1133">Transmembrane helix</keyword>
<evidence type="ECO:0000256" key="1">
    <source>
        <dbReference type="ARBA" id="ARBA00004370"/>
    </source>
</evidence>
<feature type="compositionally biased region" description="Polar residues" evidence="6">
    <location>
        <begin position="700"/>
        <end position="712"/>
    </location>
</feature>
<feature type="domain" description="G-protein coupled receptors family 1 profile" evidence="8">
    <location>
        <begin position="73"/>
        <end position="274"/>
    </location>
</feature>
<keyword evidence="5" id="KW-0297">G-protein coupled receptor</keyword>
<keyword evidence="2 5" id="KW-0812">Transmembrane</keyword>
<protein>
    <recommendedName>
        <fullName evidence="8">G-protein coupled receptors family 1 profile domain-containing protein</fullName>
    </recommendedName>
</protein>
<dbReference type="GO" id="GO:0016020">
    <property type="term" value="C:membrane"/>
    <property type="evidence" value="ECO:0007669"/>
    <property type="project" value="UniProtKB-SubCell"/>
</dbReference>
<comment type="subcellular location">
    <subcellularLocation>
        <location evidence="1">Membrane</location>
    </subcellularLocation>
</comment>
<feature type="transmembrane region" description="Helical" evidence="7">
    <location>
        <begin position="93"/>
        <end position="115"/>
    </location>
</feature>
<feature type="transmembrane region" description="Helical" evidence="7">
    <location>
        <begin position="135"/>
        <end position="154"/>
    </location>
</feature>
<keyword evidence="10" id="KW-1185">Reference proteome</keyword>
<dbReference type="GO" id="GO:0004930">
    <property type="term" value="F:G protein-coupled receptor activity"/>
    <property type="evidence" value="ECO:0007669"/>
    <property type="project" value="UniProtKB-KW"/>
</dbReference>
<feature type="transmembrane region" description="Helical" evidence="7">
    <location>
        <begin position="773"/>
        <end position="797"/>
    </location>
</feature>
<dbReference type="InterPro" id="IPR017452">
    <property type="entry name" value="GPCR_Rhodpsn_7TM"/>
</dbReference>
<reference evidence="9" key="2">
    <citation type="submission" date="2023-04" db="EMBL/GenBank/DDBJ databases">
        <authorList>
            <person name="Bu L."/>
            <person name="Lu L."/>
            <person name="Laidemitt M.R."/>
            <person name="Zhang S.M."/>
            <person name="Mutuku M."/>
            <person name="Mkoji G."/>
            <person name="Steinauer M."/>
            <person name="Loker E.S."/>
        </authorList>
    </citation>
    <scope>NUCLEOTIDE SEQUENCE</scope>
    <source>
        <strain evidence="9">KasaAsao</strain>
        <tissue evidence="9">Whole Snail</tissue>
    </source>
</reference>
<evidence type="ECO:0000313" key="10">
    <source>
        <dbReference type="Proteomes" id="UP001233172"/>
    </source>
</evidence>
<dbReference type="InterPro" id="IPR052954">
    <property type="entry name" value="GPCR-Ligand_Int"/>
</dbReference>
<feature type="transmembrane region" description="Helical" evidence="7">
    <location>
        <begin position="58"/>
        <end position="81"/>
    </location>
</feature>
<organism evidence="9 10">
    <name type="scientific">Biomphalaria pfeifferi</name>
    <name type="common">Bloodfluke planorb</name>
    <name type="synonym">Freshwater snail</name>
    <dbReference type="NCBI Taxonomy" id="112525"/>
    <lineage>
        <taxon>Eukaryota</taxon>
        <taxon>Metazoa</taxon>
        <taxon>Spiralia</taxon>
        <taxon>Lophotrochozoa</taxon>
        <taxon>Mollusca</taxon>
        <taxon>Gastropoda</taxon>
        <taxon>Heterobranchia</taxon>
        <taxon>Euthyneura</taxon>
        <taxon>Panpulmonata</taxon>
        <taxon>Hygrophila</taxon>
        <taxon>Lymnaeoidea</taxon>
        <taxon>Planorbidae</taxon>
        <taxon>Biomphalaria</taxon>
    </lineage>
</organism>
<dbReference type="AlphaFoldDB" id="A0AAD8B9Z5"/>
<comment type="similarity">
    <text evidence="5">Belongs to the G-protein coupled receptor 1 family.</text>
</comment>
<feature type="compositionally biased region" description="Polar residues" evidence="6">
    <location>
        <begin position="720"/>
        <end position="730"/>
    </location>
</feature>